<accession>A0A0M3I7Y8</accession>
<feature type="transmembrane region" description="Helical" evidence="2">
    <location>
        <begin position="96"/>
        <end position="114"/>
    </location>
</feature>
<dbReference type="WBParaSite" id="ALUE_0001337801-mRNA-1">
    <property type="protein sequence ID" value="ALUE_0001337801-mRNA-1"/>
    <property type="gene ID" value="ALUE_0001337801"/>
</dbReference>
<keyword evidence="2" id="KW-1133">Transmembrane helix</keyword>
<feature type="compositionally biased region" description="Basic and acidic residues" evidence="1">
    <location>
        <begin position="7"/>
        <end position="27"/>
    </location>
</feature>
<name>A0A0M3I7Y8_ASCLU</name>
<protein>
    <submittedName>
        <fullName evidence="4">Uncharacterized protein</fullName>
    </submittedName>
</protein>
<feature type="region of interest" description="Disordered" evidence="1">
    <location>
        <begin position="1"/>
        <end position="78"/>
    </location>
</feature>
<reference evidence="4" key="1">
    <citation type="submission" date="2017-02" db="UniProtKB">
        <authorList>
            <consortium name="WormBaseParasite"/>
        </authorList>
    </citation>
    <scope>IDENTIFICATION</scope>
</reference>
<evidence type="ECO:0000256" key="2">
    <source>
        <dbReference type="SAM" id="Phobius"/>
    </source>
</evidence>
<keyword evidence="2" id="KW-0472">Membrane</keyword>
<evidence type="ECO:0000313" key="3">
    <source>
        <dbReference type="Proteomes" id="UP000036681"/>
    </source>
</evidence>
<keyword evidence="2" id="KW-0812">Transmembrane</keyword>
<proteinExistence type="predicted"/>
<evidence type="ECO:0000256" key="1">
    <source>
        <dbReference type="SAM" id="MobiDB-lite"/>
    </source>
</evidence>
<organism evidence="3 4">
    <name type="scientific">Ascaris lumbricoides</name>
    <name type="common">Giant roundworm</name>
    <dbReference type="NCBI Taxonomy" id="6252"/>
    <lineage>
        <taxon>Eukaryota</taxon>
        <taxon>Metazoa</taxon>
        <taxon>Ecdysozoa</taxon>
        <taxon>Nematoda</taxon>
        <taxon>Chromadorea</taxon>
        <taxon>Rhabditida</taxon>
        <taxon>Spirurina</taxon>
        <taxon>Ascaridomorpha</taxon>
        <taxon>Ascaridoidea</taxon>
        <taxon>Ascarididae</taxon>
        <taxon>Ascaris</taxon>
    </lineage>
</organism>
<keyword evidence="3" id="KW-1185">Reference proteome</keyword>
<sequence>MMNVTENAEKGAEKAPHSDYLDEDHVQKKFASLRVGNQMGTPPPPYSLTSPCLPPIDTQQQRWSPEPPPSTKTGENGVSKKYSWTDLCMSPLSRKVPAALIAFWALVVIIRAAHLHSNYKETERIEF</sequence>
<evidence type="ECO:0000313" key="4">
    <source>
        <dbReference type="WBParaSite" id="ALUE_0001337801-mRNA-1"/>
    </source>
</evidence>
<dbReference type="Proteomes" id="UP000036681">
    <property type="component" value="Unplaced"/>
</dbReference>
<dbReference type="AlphaFoldDB" id="A0A0M3I7Y8"/>